<evidence type="ECO:0000313" key="2">
    <source>
        <dbReference type="Proteomes" id="UP000241639"/>
    </source>
</evidence>
<comment type="caution">
    <text evidence="1">The sequence shown here is derived from an EMBL/GenBank/DDBJ whole genome shotgun (WGS) entry which is preliminary data.</text>
</comment>
<dbReference type="EMBL" id="PZZP01000001">
    <property type="protein sequence ID" value="PTM60053.1"/>
    <property type="molecule type" value="Genomic_DNA"/>
</dbReference>
<reference evidence="1 2" key="1">
    <citation type="submission" date="2018-04" db="EMBL/GenBank/DDBJ databases">
        <title>Genomic Encyclopedia of Archaeal and Bacterial Type Strains, Phase II (KMG-II): from individual species to whole genera.</title>
        <authorList>
            <person name="Goeker M."/>
        </authorList>
    </citation>
    <scope>NUCLEOTIDE SEQUENCE [LARGE SCALE GENOMIC DNA]</scope>
    <source>
        <strain evidence="1 2">DSM 45169</strain>
    </source>
</reference>
<dbReference type="OrthoDB" id="9810528at2"/>
<name>A0A2T4ZDT3_9BACL</name>
<accession>A0A2T4ZDT3</accession>
<proteinExistence type="predicted"/>
<organism evidence="1 2">
    <name type="scientific">Desmospora activa DSM 45169</name>
    <dbReference type="NCBI Taxonomy" id="1121389"/>
    <lineage>
        <taxon>Bacteria</taxon>
        <taxon>Bacillati</taxon>
        <taxon>Bacillota</taxon>
        <taxon>Bacilli</taxon>
        <taxon>Bacillales</taxon>
        <taxon>Thermoactinomycetaceae</taxon>
        <taxon>Desmospora</taxon>
    </lineage>
</organism>
<gene>
    <name evidence="1" type="ORF">C8J48_2692</name>
</gene>
<dbReference type="RefSeq" id="WP_107727485.1">
    <property type="nucleotide sequence ID" value="NZ_PZZP01000001.1"/>
</dbReference>
<evidence type="ECO:0000313" key="1">
    <source>
        <dbReference type="EMBL" id="PTM60053.1"/>
    </source>
</evidence>
<evidence type="ECO:0008006" key="3">
    <source>
        <dbReference type="Google" id="ProtNLM"/>
    </source>
</evidence>
<keyword evidence="2" id="KW-1185">Reference proteome</keyword>
<sequence length="301" mass="35052">MPNVWTHILFGRAALERAELPLPTDPIPFQLGCQGPDFLLYHNFWPWKRENHVNELGEAIHRRHCGPFLIDLIEACVDHPSIREYVYGFLTHHILDRRLHPYIVYHSGDGKYKHQKLEVIIDTLLAEGLQGIRTWRTPVYPRIDVGPTLPRQWVEILHFAARKHFPKESRAITPDTWNAAYRDMLKALRLFYDPWSIKSVLTLGSISPFRYRPIDSDTDYLNEREAEWIHPAQSDEKHRESFFTLWESALEECALLLCQTDAYWKGKLSLETLSQNIGNLSYDTGKPCDSGLKNRVAEPIV</sequence>
<dbReference type="Proteomes" id="UP000241639">
    <property type="component" value="Unassembled WGS sequence"/>
</dbReference>
<dbReference type="AlphaFoldDB" id="A0A2T4ZDT3"/>
<protein>
    <recommendedName>
        <fullName evidence="3">Zinc dependent phospholipase C</fullName>
    </recommendedName>
</protein>